<dbReference type="InterPro" id="IPR014001">
    <property type="entry name" value="Helicase_ATP-bd"/>
</dbReference>
<proteinExistence type="predicted"/>
<dbReference type="EMBL" id="JACHVQ010000002">
    <property type="protein sequence ID" value="MBB2893323.1"/>
    <property type="molecule type" value="Genomic_DNA"/>
</dbReference>
<evidence type="ECO:0000256" key="1">
    <source>
        <dbReference type="ARBA" id="ARBA00022801"/>
    </source>
</evidence>
<gene>
    <name evidence="6" type="ORF">FHU39_003341</name>
</gene>
<dbReference type="GO" id="GO:0004386">
    <property type="term" value="F:helicase activity"/>
    <property type="evidence" value="ECO:0007669"/>
    <property type="project" value="UniProtKB-KW"/>
</dbReference>
<keyword evidence="2" id="KW-0863">Zinc-finger</keyword>
<dbReference type="InterPro" id="IPR038718">
    <property type="entry name" value="SNF2-like_sf"/>
</dbReference>
<dbReference type="Pfam" id="PF00176">
    <property type="entry name" value="SNF2-rel_dom"/>
    <property type="match status" value="1"/>
</dbReference>
<dbReference type="CDD" id="cd18012">
    <property type="entry name" value="DEXQc_arch_SWI2_SNF2"/>
    <property type="match status" value="1"/>
</dbReference>
<dbReference type="PROSITE" id="PS51192">
    <property type="entry name" value="HELICASE_ATP_BIND_1"/>
    <property type="match status" value="1"/>
</dbReference>
<dbReference type="GO" id="GO:0008270">
    <property type="term" value="F:zinc ion binding"/>
    <property type="evidence" value="ECO:0007669"/>
    <property type="project" value="UniProtKB-KW"/>
</dbReference>
<evidence type="ECO:0000256" key="2">
    <source>
        <dbReference type="PROSITE-ProRule" id="PRU00325"/>
    </source>
</evidence>
<organism evidence="6 7">
    <name type="scientific">Flexivirga oryzae</name>
    <dbReference type="NCBI Taxonomy" id="1794944"/>
    <lineage>
        <taxon>Bacteria</taxon>
        <taxon>Bacillati</taxon>
        <taxon>Actinomycetota</taxon>
        <taxon>Actinomycetes</taxon>
        <taxon>Micrococcales</taxon>
        <taxon>Dermacoccaceae</taxon>
        <taxon>Flexivirga</taxon>
    </lineage>
</organism>
<reference evidence="6 7" key="1">
    <citation type="submission" date="2020-08" db="EMBL/GenBank/DDBJ databases">
        <title>Sequencing the genomes of 1000 actinobacteria strains.</title>
        <authorList>
            <person name="Klenk H.-P."/>
        </authorList>
    </citation>
    <scope>NUCLEOTIDE SEQUENCE [LARGE SCALE GENOMIC DNA]</scope>
    <source>
        <strain evidence="6 7">DSM 105369</strain>
    </source>
</reference>
<evidence type="ECO:0000313" key="7">
    <source>
        <dbReference type="Proteomes" id="UP000559182"/>
    </source>
</evidence>
<comment type="caution">
    <text evidence="6">The sequence shown here is derived from an EMBL/GenBank/DDBJ whole genome shotgun (WGS) entry which is preliminary data.</text>
</comment>
<dbReference type="GO" id="GO:0016787">
    <property type="term" value="F:hydrolase activity"/>
    <property type="evidence" value="ECO:0007669"/>
    <property type="project" value="UniProtKB-KW"/>
</dbReference>
<keyword evidence="2" id="KW-0479">Metal-binding</keyword>
<name>A0A839NAS6_9MICO</name>
<feature type="domain" description="Helicase ATP-binding" evidence="4">
    <location>
        <begin position="630"/>
        <end position="793"/>
    </location>
</feature>
<dbReference type="RefSeq" id="WP_343065945.1">
    <property type="nucleotide sequence ID" value="NZ_JACHVQ010000002.1"/>
</dbReference>
<sequence>MINPSELQLRGAEWVRRVTPEQLAERMGELTLARAELYVDSERVQTINVGDQGRLLLATVEGNRARPYTVMITRMEDFDGVPQWHSRCSCPMATECKHVAATLLTARDHLGGGTPEVPAWRRFVQEQLTEPPVDDTDDGVRLGLRVSVSHELSGRHRVTRIGLTPSHRTKAERWSKQSSWDEIGLNRVRRRFNVAQADAVTALRDLTSSRRHAWALSDPVVQLDGANAGVWSALRECLATGVELLPSYNGHGDVRLAPDPTHVVADFEEQDDGSLRGSASVLGLADVTGELVVLGDPGHGIAHIRPDGSITLAALDGALSTAARALLLDGPVDVPAEDAEEFRDLYYPRLTRQLHLVASNGVPVPEPEPIRLRLTLSSPEPQAVEVVAEMLYAGKHARPVALDVYDRTRDRAAEHALVGRLEDTLREHELMELVGGLGWWPLGRSLLRGWPAVRLVESLAELEDDDDLEIVTATELPSFEESRTAPQITIGATDSDDHDWLDLHVTVSIDGEEVPFAALFAALARGDEAMLLMSGTYFSLDRPELRQLERLIAEAREISDKHREGLSINRFHLGLWDELEGLGVVDQQSERWVQQVERVRGLDRFTAPSVPESLHATLRGYQVDGFTWLAALWDCALGGILADDMGLGKTLQTLALLARAREEGELDVPVLVVAPSSVVGTWVSEAARFAPDLRVLPLAETSKRRGSTVAEAIGDAQVVVTSYAVLRLDADEFAATRWNGLVLDEAQWIKNHQSKTFQAAKRIGAPFTLAITGTPLENSLMDLWSMLALTAPGLYPRPDSFKERYRKPIERGDGAELLAQLRRRIRPLMLRRTKEQVASDLPPKQVQVQTVELGAKHRQTYDRHLQRERQRVLGLLEDPDGNRVAILAALTRLRQLALDPRLVDDVPSNAAETSAKLALLVQQIGELAAEGHRALVFSQFTSFLKLAREALADAGLSTSYLDGRTRGRQQVIDGFKNGDDAAFLISLKAGGVGLTLTEADYVFVLDPWWNPATEAQAIDRAHRIGQDKPVMVYRLVSAGTIEEKVVALQDRKRELFEKVVDGDGGSGGAITPDDIRALLQ</sequence>
<dbReference type="PANTHER" id="PTHR10799">
    <property type="entry name" value="SNF2/RAD54 HELICASE FAMILY"/>
    <property type="match status" value="1"/>
</dbReference>
<keyword evidence="1" id="KW-0378">Hydrolase</keyword>
<dbReference type="PROSITE" id="PS50966">
    <property type="entry name" value="ZF_SWIM"/>
    <property type="match status" value="1"/>
</dbReference>
<dbReference type="Gene3D" id="3.40.50.10810">
    <property type="entry name" value="Tandem AAA-ATPase domain"/>
    <property type="match status" value="1"/>
</dbReference>
<evidence type="ECO:0000259" key="5">
    <source>
        <dbReference type="PROSITE" id="PS51194"/>
    </source>
</evidence>
<feature type="domain" description="Helicase C-terminal" evidence="5">
    <location>
        <begin position="919"/>
        <end position="1079"/>
    </location>
</feature>
<accession>A0A839NAS6</accession>
<protein>
    <submittedName>
        <fullName evidence="6">Superfamily II DNA or RNA helicase</fullName>
    </submittedName>
</protein>
<evidence type="ECO:0000259" key="4">
    <source>
        <dbReference type="PROSITE" id="PS51192"/>
    </source>
</evidence>
<dbReference type="InterPro" id="IPR027417">
    <property type="entry name" value="P-loop_NTPase"/>
</dbReference>
<dbReference type="InterPro" id="IPR049730">
    <property type="entry name" value="SNF2/RAD54-like_C"/>
</dbReference>
<dbReference type="InterPro" id="IPR001650">
    <property type="entry name" value="Helicase_C-like"/>
</dbReference>
<dbReference type="AlphaFoldDB" id="A0A839NAS6"/>
<dbReference type="PROSITE" id="PS51194">
    <property type="entry name" value="HELICASE_CTER"/>
    <property type="match status" value="1"/>
</dbReference>
<keyword evidence="6" id="KW-0067">ATP-binding</keyword>
<dbReference type="InterPro" id="IPR000330">
    <property type="entry name" value="SNF2_N"/>
</dbReference>
<keyword evidence="2" id="KW-0862">Zinc</keyword>
<keyword evidence="7" id="KW-1185">Reference proteome</keyword>
<dbReference type="Proteomes" id="UP000559182">
    <property type="component" value="Unassembled WGS sequence"/>
</dbReference>
<dbReference type="SMART" id="SM00490">
    <property type="entry name" value="HELICc"/>
    <property type="match status" value="1"/>
</dbReference>
<dbReference type="SUPFAM" id="SSF52540">
    <property type="entry name" value="P-loop containing nucleoside triphosphate hydrolases"/>
    <property type="match status" value="2"/>
</dbReference>
<dbReference type="CDD" id="cd18793">
    <property type="entry name" value="SF2_C_SNF"/>
    <property type="match status" value="1"/>
</dbReference>
<evidence type="ECO:0000259" key="3">
    <source>
        <dbReference type="PROSITE" id="PS50966"/>
    </source>
</evidence>
<dbReference type="GO" id="GO:0005524">
    <property type="term" value="F:ATP binding"/>
    <property type="evidence" value="ECO:0007669"/>
    <property type="project" value="InterPro"/>
</dbReference>
<keyword evidence="6" id="KW-0547">Nucleotide-binding</keyword>
<dbReference type="Gene3D" id="3.40.50.300">
    <property type="entry name" value="P-loop containing nucleotide triphosphate hydrolases"/>
    <property type="match status" value="1"/>
</dbReference>
<feature type="domain" description="SWIM-type" evidence="3">
    <location>
        <begin position="68"/>
        <end position="107"/>
    </location>
</feature>
<evidence type="ECO:0000313" key="6">
    <source>
        <dbReference type="EMBL" id="MBB2893323.1"/>
    </source>
</evidence>
<keyword evidence="6" id="KW-0347">Helicase</keyword>
<dbReference type="SMART" id="SM00487">
    <property type="entry name" value="DEXDc"/>
    <property type="match status" value="1"/>
</dbReference>
<dbReference type="Pfam" id="PF00271">
    <property type="entry name" value="Helicase_C"/>
    <property type="match status" value="1"/>
</dbReference>
<dbReference type="InterPro" id="IPR007527">
    <property type="entry name" value="Znf_SWIM"/>
</dbReference>